<gene>
    <name evidence="1" type="ORF">FHX42_001140</name>
</gene>
<name>A0A839DX73_9PSEU</name>
<dbReference type="AlphaFoldDB" id="A0A839DX73"/>
<sequence>MCFAVTSTVVLVESASIWDCLTQYFVGELWRKGEALAFDSELKLDMVTRAGKNGRSRSAEEPKSAPK</sequence>
<evidence type="ECO:0000313" key="2">
    <source>
        <dbReference type="Proteomes" id="UP000569329"/>
    </source>
</evidence>
<reference evidence="1 2" key="1">
    <citation type="submission" date="2020-07" db="EMBL/GenBank/DDBJ databases">
        <title>Sequencing the genomes of 1000 actinobacteria strains.</title>
        <authorList>
            <person name="Klenk H.-P."/>
        </authorList>
    </citation>
    <scope>NUCLEOTIDE SEQUENCE [LARGE SCALE GENOMIC DNA]</scope>
    <source>
        <strain evidence="1 2">DSM 45975</strain>
    </source>
</reference>
<dbReference type="Proteomes" id="UP000569329">
    <property type="component" value="Unassembled WGS sequence"/>
</dbReference>
<protein>
    <submittedName>
        <fullName evidence="1">Uncharacterized protein</fullName>
    </submittedName>
</protein>
<proteinExistence type="predicted"/>
<organism evidence="1 2">
    <name type="scientific">Halosaccharopolyspora lacisalsi</name>
    <dbReference type="NCBI Taxonomy" id="1000566"/>
    <lineage>
        <taxon>Bacteria</taxon>
        <taxon>Bacillati</taxon>
        <taxon>Actinomycetota</taxon>
        <taxon>Actinomycetes</taxon>
        <taxon>Pseudonocardiales</taxon>
        <taxon>Pseudonocardiaceae</taxon>
        <taxon>Halosaccharopolyspora</taxon>
    </lineage>
</organism>
<comment type="caution">
    <text evidence="1">The sequence shown here is derived from an EMBL/GenBank/DDBJ whole genome shotgun (WGS) entry which is preliminary data.</text>
</comment>
<keyword evidence="2" id="KW-1185">Reference proteome</keyword>
<accession>A0A839DX73</accession>
<dbReference type="EMBL" id="JACGWZ010000001">
    <property type="protein sequence ID" value="MBA8823811.1"/>
    <property type="molecule type" value="Genomic_DNA"/>
</dbReference>
<evidence type="ECO:0000313" key="1">
    <source>
        <dbReference type="EMBL" id="MBA8823811.1"/>
    </source>
</evidence>